<evidence type="ECO:0000256" key="6">
    <source>
        <dbReference type="ARBA" id="ARBA00023010"/>
    </source>
</evidence>
<dbReference type="Pfam" id="PF07575">
    <property type="entry name" value="Nucleopor_Nup85"/>
    <property type="match status" value="1"/>
</dbReference>
<name>F4P018_BATDJ</name>
<evidence type="ECO:0000256" key="4">
    <source>
        <dbReference type="ARBA" id="ARBA00022816"/>
    </source>
</evidence>
<dbReference type="GO" id="GO:0051028">
    <property type="term" value="P:mRNA transport"/>
    <property type="evidence" value="ECO:0007669"/>
    <property type="project" value="UniProtKB-KW"/>
</dbReference>
<dbReference type="STRING" id="684364.F4P018"/>
<keyword evidence="6 9" id="KW-0811">Translocation</keyword>
<evidence type="ECO:0000256" key="7">
    <source>
        <dbReference type="ARBA" id="ARBA00023132"/>
    </source>
</evidence>
<evidence type="ECO:0000256" key="8">
    <source>
        <dbReference type="ARBA" id="ARBA00023242"/>
    </source>
</evidence>
<keyword evidence="11" id="KW-1185">Reference proteome</keyword>
<organism evidence="10 11">
    <name type="scientific">Batrachochytrium dendrobatidis (strain JAM81 / FGSC 10211)</name>
    <name type="common">Frog chytrid fungus</name>
    <dbReference type="NCBI Taxonomy" id="684364"/>
    <lineage>
        <taxon>Eukaryota</taxon>
        <taxon>Fungi</taxon>
        <taxon>Fungi incertae sedis</taxon>
        <taxon>Chytridiomycota</taxon>
        <taxon>Chytridiomycota incertae sedis</taxon>
        <taxon>Chytridiomycetes</taxon>
        <taxon>Rhizophydiales</taxon>
        <taxon>Rhizophydiales incertae sedis</taxon>
        <taxon>Batrachochytrium</taxon>
    </lineage>
</organism>
<sequence length="226" mass="25564">MLAQLIPRLPLDSDLKTRKLLAFCNTHGLQDTKRQLHSILARKALSGKRIGEAISHYIEAGQDRTATAICNRLLVQFFDQPGNSNSFCSVMDTLNPALFHRNERLAFLSKYREFHHLYTEKEFHSAGKLLVMLLTSNSAPKSVWRHLLLDALPLLEGEAVVFSTQDTFELMRCLEEVVVRDRRDPLQTVSQVNVSVRAGENFKSDATNNVLCLALSRNLARSMLTN</sequence>
<keyword evidence="8 9" id="KW-0539">Nucleus</keyword>
<comment type="subcellular location">
    <subcellularLocation>
        <location evidence="1 9">Nucleus</location>
        <location evidence="1 9">Nuclear pore complex</location>
    </subcellularLocation>
</comment>
<protein>
    <recommendedName>
        <fullName evidence="9">Nuclear pore complex protein Nup85</fullName>
    </recommendedName>
</protein>
<evidence type="ECO:0000256" key="5">
    <source>
        <dbReference type="ARBA" id="ARBA00022927"/>
    </source>
</evidence>
<comment type="similarity">
    <text evidence="2 9">Belongs to the nucleoporin Nup85 family.</text>
</comment>
<evidence type="ECO:0000256" key="9">
    <source>
        <dbReference type="RuleBase" id="RU365073"/>
    </source>
</evidence>
<dbReference type="GeneID" id="18241217"/>
<keyword evidence="7 9" id="KW-0906">Nuclear pore complex</keyword>
<dbReference type="Proteomes" id="UP000007241">
    <property type="component" value="Unassembled WGS sequence"/>
</dbReference>
<accession>F4P018</accession>
<reference evidence="10 11" key="1">
    <citation type="submission" date="2009-12" db="EMBL/GenBank/DDBJ databases">
        <title>The draft genome of Batrachochytrium dendrobatidis.</title>
        <authorList>
            <consortium name="US DOE Joint Genome Institute (JGI-PGF)"/>
            <person name="Kuo A."/>
            <person name="Salamov A."/>
            <person name="Schmutz J."/>
            <person name="Lucas S."/>
            <person name="Pitluck S."/>
            <person name="Rosenblum E."/>
            <person name="Stajich J."/>
            <person name="Eisen M."/>
            <person name="Grigoriev I.V."/>
        </authorList>
    </citation>
    <scope>NUCLEOTIDE SEQUENCE [LARGE SCALE GENOMIC DNA]</scope>
    <source>
        <strain evidence="11">JAM81 / FGSC 10211</strain>
    </source>
</reference>
<dbReference type="RefSeq" id="XP_006678060.1">
    <property type="nucleotide sequence ID" value="XM_006677997.1"/>
</dbReference>
<evidence type="ECO:0000313" key="10">
    <source>
        <dbReference type="EMBL" id="EGF81187.1"/>
    </source>
</evidence>
<dbReference type="GO" id="GO:0005643">
    <property type="term" value="C:nuclear pore"/>
    <property type="evidence" value="ECO:0007669"/>
    <property type="project" value="UniProtKB-SubCell"/>
</dbReference>
<dbReference type="EMBL" id="GL882882">
    <property type="protein sequence ID" value="EGF81187.1"/>
    <property type="molecule type" value="Genomic_DNA"/>
</dbReference>
<comment type="subunit">
    <text evidence="9">Component of the nuclear pore complex (NPC).</text>
</comment>
<evidence type="ECO:0000313" key="11">
    <source>
        <dbReference type="Proteomes" id="UP000007241"/>
    </source>
</evidence>
<evidence type="ECO:0000256" key="2">
    <source>
        <dbReference type="ARBA" id="ARBA00005573"/>
    </source>
</evidence>
<keyword evidence="9" id="KW-0472">Membrane</keyword>
<dbReference type="HOGENOM" id="CLU_1073465_0_0_1"/>
<gene>
    <name evidence="10" type="ORF">BATDEDRAFT_36820</name>
</gene>
<keyword evidence="4 9" id="KW-0509">mRNA transport</keyword>
<dbReference type="OrthoDB" id="17644at2759"/>
<dbReference type="OMA" id="YRISSIC"/>
<dbReference type="GO" id="GO:0015031">
    <property type="term" value="P:protein transport"/>
    <property type="evidence" value="ECO:0007669"/>
    <property type="project" value="UniProtKB-KW"/>
</dbReference>
<evidence type="ECO:0000256" key="1">
    <source>
        <dbReference type="ARBA" id="ARBA00004567"/>
    </source>
</evidence>
<dbReference type="GO" id="GO:0031965">
    <property type="term" value="C:nuclear membrane"/>
    <property type="evidence" value="ECO:0007669"/>
    <property type="project" value="UniProtKB-UniRule"/>
</dbReference>
<dbReference type="PANTHER" id="PTHR13373">
    <property type="entry name" value="FROUNT PROTEIN-RELATED"/>
    <property type="match status" value="1"/>
</dbReference>
<keyword evidence="5 9" id="KW-0653">Protein transport</keyword>
<proteinExistence type="inferred from homology"/>
<dbReference type="InParanoid" id="F4P018"/>
<keyword evidence="3 9" id="KW-0813">Transport</keyword>
<dbReference type="PANTHER" id="PTHR13373:SF21">
    <property type="entry name" value="NUCLEAR PORE COMPLEX PROTEIN NUP85"/>
    <property type="match status" value="1"/>
</dbReference>
<dbReference type="AlphaFoldDB" id="F4P018"/>
<dbReference type="InterPro" id="IPR011502">
    <property type="entry name" value="Nucleoporin_Nup85"/>
</dbReference>
<evidence type="ECO:0000256" key="3">
    <source>
        <dbReference type="ARBA" id="ARBA00022448"/>
    </source>
</evidence>
<comment type="function">
    <text evidence="9">Functions as a component of the nuclear pore complex (NPC).</text>
</comment>